<dbReference type="AlphaFoldDB" id="A0A5S3X5M6"/>
<accession>A0A5S3X5M6</accession>
<proteinExistence type="predicted"/>
<gene>
    <name evidence="1" type="ORF">CWB98_00295</name>
</gene>
<reference evidence="1 2" key="1">
    <citation type="submission" date="2018-01" db="EMBL/GenBank/DDBJ databases">
        <authorList>
            <person name="Paulsen S."/>
            <person name="Gram L.K."/>
        </authorList>
    </citation>
    <scope>NUCLEOTIDE SEQUENCE [LARGE SCALE GENOMIC DNA]</scope>
    <source>
        <strain evidence="1 2">S2599</strain>
    </source>
</reference>
<protein>
    <submittedName>
        <fullName evidence="1">Uncharacterized protein</fullName>
    </submittedName>
</protein>
<evidence type="ECO:0000313" key="2">
    <source>
        <dbReference type="Proteomes" id="UP000306719"/>
    </source>
</evidence>
<dbReference type="EMBL" id="PNCJ01000002">
    <property type="protein sequence ID" value="TMP39999.1"/>
    <property type="molecule type" value="Genomic_DNA"/>
</dbReference>
<feature type="non-terminal residue" evidence="1">
    <location>
        <position position="1"/>
    </location>
</feature>
<name>A0A5S3X5M6_9GAMM</name>
<reference evidence="2" key="2">
    <citation type="submission" date="2019-06" db="EMBL/GenBank/DDBJ databases">
        <title>Co-occurence of chitin degradation, pigmentation and bioactivity in marine Pseudoalteromonas.</title>
        <authorList>
            <person name="Sonnenschein E.C."/>
            <person name="Bech P.K."/>
        </authorList>
    </citation>
    <scope>NUCLEOTIDE SEQUENCE [LARGE SCALE GENOMIC DNA]</scope>
    <source>
        <strain evidence="2">S2599</strain>
    </source>
</reference>
<evidence type="ECO:0000313" key="1">
    <source>
        <dbReference type="EMBL" id="TMP39999.1"/>
    </source>
</evidence>
<organism evidence="1 2">
    <name type="scientific">Pseudoalteromonas rubra</name>
    <dbReference type="NCBI Taxonomy" id="43658"/>
    <lineage>
        <taxon>Bacteria</taxon>
        <taxon>Pseudomonadati</taxon>
        <taxon>Pseudomonadota</taxon>
        <taxon>Gammaproteobacteria</taxon>
        <taxon>Alteromonadales</taxon>
        <taxon>Pseudoalteromonadaceae</taxon>
        <taxon>Pseudoalteromonas</taxon>
    </lineage>
</organism>
<sequence>IRLNNAVRVHHIDFNYDYLGVSQMAALGIFREINKMNRVILALTMLTLSGCASLPENYSQLTTEQFLQGVANNNKPKIIPAKYIKGSEASLSMIGASYNVVGSYGSGIVLDGIRETAKLCSDKGLVVKNPSVINSRKVLTCGTNDLKVLAIHYVSRENAGYDTGHTYAYFDHLALFDIDKKLSEKDIDWITNQYISFENQTVDFEHAHNHQKLDPKEFSNFISLYIN</sequence>
<comment type="caution">
    <text evidence="1">The sequence shown here is derived from an EMBL/GenBank/DDBJ whole genome shotgun (WGS) entry which is preliminary data.</text>
</comment>
<dbReference type="Proteomes" id="UP000306719">
    <property type="component" value="Unassembled WGS sequence"/>
</dbReference>
<dbReference type="RefSeq" id="WP_171045546.1">
    <property type="nucleotide sequence ID" value="NZ_PNCJ01000002.1"/>
</dbReference>